<protein>
    <submittedName>
        <fullName evidence="1">Prepilin-type N-terminal cleavage/methylation domain-containing protein</fullName>
    </submittedName>
</protein>
<organism evidence="1 2">
    <name type="scientific">Pseudomonas kielensis</name>
    <dbReference type="NCBI Taxonomy" id="2762577"/>
    <lineage>
        <taxon>Bacteria</taxon>
        <taxon>Pseudomonadati</taxon>
        <taxon>Pseudomonadota</taxon>
        <taxon>Gammaproteobacteria</taxon>
        <taxon>Pseudomonadales</taxon>
        <taxon>Pseudomonadaceae</taxon>
        <taxon>Pseudomonas</taxon>
    </lineage>
</organism>
<accession>A0A7X1GGP6</accession>
<dbReference type="RefSeq" id="WP_185818778.1">
    <property type="nucleotide sequence ID" value="NZ_JACMYG010000024.1"/>
</dbReference>
<dbReference type="Pfam" id="PF07963">
    <property type="entry name" value="N_methyl"/>
    <property type="match status" value="1"/>
</dbReference>
<dbReference type="InterPro" id="IPR012902">
    <property type="entry name" value="N_methyl_site"/>
</dbReference>
<reference evidence="1 2" key="1">
    <citation type="submission" date="2020-08" db="EMBL/GenBank/DDBJ databases">
        <title>Pseudomonas sp. nov.</title>
        <authorList>
            <person name="Gieschler S."/>
            <person name="Fiedler G."/>
            <person name="Brinks E."/>
            <person name="Boehnlein C."/>
            <person name="Franz C.M.A.P."/>
            <person name="Kabisch J."/>
        </authorList>
    </citation>
    <scope>NUCLEOTIDE SEQUENCE [LARGE SCALE GENOMIC DNA]</scope>
    <source>
        <strain evidence="1 2">MBT-1</strain>
    </source>
</reference>
<name>A0A7X1GGP6_9PSED</name>
<dbReference type="Proteomes" id="UP000526003">
    <property type="component" value="Unassembled WGS sequence"/>
</dbReference>
<sequence>MNGRCRGFSLIELLLALAISLALVLGVTQIFMAANSTYRAQSASAGMQEDARFVLSKLLQEIRMVGVFGCLQDITDASASGDFRAARNAPIKWDNALKKLSLVTTDVGGNGGVPTWTVVSDCRARATAYSQRHSPAAGELAIPIRRLDYRLRDDQILLTAGGRTAALVSNVKAFAVSFGLADSASGTTVSSYSSNPGDPARIRSVRLSLTLADPNRRVRDQTFNVVASLRNRLP</sequence>
<proteinExistence type="predicted"/>
<keyword evidence="2" id="KW-1185">Reference proteome</keyword>
<comment type="caution">
    <text evidence="1">The sequence shown here is derived from an EMBL/GenBank/DDBJ whole genome shotgun (WGS) entry which is preliminary data.</text>
</comment>
<dbReference type="NCBIfam" id="TIGR02532">
    <property type="entry name" value="IV_pilin_GFxxxE"/>
    <property type="match status" value="1"/>
</dbReference>
<dbReference type="AlphaFoldDB" id="A0A7X1GGP6"/>
<evidence type="ECO:0000313" key="2">
    <source>
        <dbReference type="Proteomes" id="UP000526003"/>
    </source>
</evidence>
<evidence type="ECO:0000313" key="1">
    <source>
        <dbReference type="EMBL" id="MBC2692144.1"/>
    </source>
</evidence>
<dbReference type="EMBL" id="JACMYG010000024">
    <property type="protein sequence ID" value="MBC2692144.1"/>
    <property type="molecule type" value="Genomic_DNA"/>
</dbReference>
<dbReference type="PROSITE" id="PS00409">
    <property type="entry name" value="PROKAR_NTER_METHYL"/>
    <property type="match status" value="1"/>
</dbReference>
<gene>
    <name evidence="1" type="ORF">H7995_20365</name>
</gene>